<evidence type="ECO:0000259" key="2">
    <source>
        <dbReference type="Pfam" id="PF19313"/>
    </source>
</evidence>
<dbReference type="GO" id="GO:0030246">
    <property type="term" value="F:carbohydrate binding"/>
    <property type="evidence" value="ECO:0007669"/>
    <property type="project" value="InterPro"/>
</dbReference>
<dbReference type="EMBL" id="VOOS01000005">
    <property type="protein sequence ID" value="TXB64239.1"/>
    <property type="molecule type" value="Genomic_DNA"/>
</dbReference>
<dbReference type="GO" id="GO:0016052">
    <property type="term" value="P:carbohydrate catabolic process"/>
    <property type="evidence" value="ECO:0007669"/>
    <property type="project" value="InterPro"/>
</dbReference>
<dbReference type="AlphaFoldDB" id="A0A5C6RQH1"/>
<dbReference type="InterPro" id="IPR010502">
    <property type="entry name" value="Carb-bd_dom_fam9"/>
</dbReference>
<dbReference type="Pfam" id="PF06452">
    <property type="entry name" value="CBM9_1"/>
    <property type="match status" value="1"/>
</dbReference>
<comment type="caution">
    <text evidence="3">The sequence shown here is derived from an EMBL/GenBank/DDBJ whole genome shotgun (WGS) entry which is preliminary data.</text>
</comment>
<dbReference type="Gene3D" id="2.60.40.1190">
    <property type="match status" value="1"/>
</dbReference>
<keyword evidence="4" id="KW-1185">Reference proteome</keyword>
<gene>
    <name evidence="3" type="ORF">FRY74_10630</name>
</gene>
<proteinExistence type="predicted"/>
<evidence type="ECO:0000313" key="4">
    <source>
        <dbReference type="Proteomes" id="UP000321721"/>
    </source>
</evidence>
<dbReference type="OrthoDB" id="9786766at2"/>
<dbReference type="Proteomes" id="UP000321721">
    <property type="component" value="Unassembled WGS sequence"/>
</dbReference>
<accession>A0A5C6RQH1</accession>
<reference evidence="3 4" key="1">
    <citation type="submission" date="2019-08" db="EMBL/GenBank/DDBJ databases">
        <title>Genome of Vicingus serpentipes NCIMB 15042.</title>
        <authorList>
            <person name="Bowman J.P."/>
        </authorList>
    </citation>
    <scope>NUCLEOTIDE SEQUENCE [LARGE SCALE GENOMIC DNA]</scope>
    <source>
        <strain evidence="3 4">NCIMB 15042</strain>
    </source>
</reference>
<evidence type="ECO:0000259" key="1">
    <source>
        <dbReference type="Pfam" id="PF06452"/>
    </source>
</evidence>
<dbReference type="CDD" id="cd09618">
    <property type="entry name" value="CBM9_like_2"/>
    <property type="match status" value="1"/>
</dbReference>
<dbReference type="GO" id="GO:0004553">
    <property type="term" value="F:hydrolase activity, hydrolyzing O-glycosyl compounds"/>
    <property type="evidence" value="ECO:0007669"/>
    <property type="project" value="InterPro"/>
</dbReference>
<name>A0A5C6RQH1_9FLAO</name>
<dbReference type="RefSeq" id="WP_147101344.1">
    <property type="nucleotide sequence ID" value="NZ_VOOS01000005.1"/>
</dbReference>
<feature type="domain" description="Carbohydrate-binding" evidence="1">
    <location>
        <begin position="24"/>
        <end position="165"/>
    </location>
</feature>
<dbReference type="InterPro" id="IPR045670">
    <property type="entry name" value="DUF5916"/>
</dbReference>
<protein>
    <submittedName>
        <fullName evidence="3">Carbohydrate binding family 9 domain-containing protein</fullName>
    </submittedName>
</protein>
<organism evidence="3 4">
    <name type="scientific">Vicingus serpentipes</name>
    <dbReference type="NCBI Taxonomy" id="1926625"/>
    <lineage>
        <taxon>Bacteria</taxon>
        <taxon>Pseudomonadati</taxon>
        <taxon>Bacteroidota</taxon>
        <taxon>Flavobacteriia</taxon>
        <taxon>Flavobacteriales</taxon>
        <taxon>Vicingaceae</taxon>
        <taxon>Vicingus</taxon>
    </lineage>
</organism>
<evidence type="ECO:0000313" key="3">
    <source>
        <dbReference type="EMBL" id="TXB64239.1"/>
    </source>
</evidence>
<dbReference type="SUPFAM" id="SSF49344">
    <property type="entry name" value="CBD9-like"/>
    <property type="match status" value="1"/>
</dbReference>
<sequence>MISYSSWGQVKEFSALRTNQEITIDGQMYEENWANAQVATHFLERNPTEGKQPRFKTEVRILFDDNNIYILGYCYDDNPDSVLTQLGERDDDLNADIFSISFDTYNQMLDAFTFSVTASGVQSDSRISDPSFNSVWESEVGIVEDGWIAEIKIPYYSLRFPKGDKQIWRAQFEREIRRSRTELQWSLVPKNVETEINYWGKLVGLDDIKDPLRLSLSPYLSTFTEFTKDERTFGYGAGADLKLGLNESFTLDMTLLPDFSQVRSDNIVKNLGAFEVVFDEQRPFFQEGVELFNRGDLFYSRRIGGLPEQYLQAFENLDSSEIVIENPVTSKLVNVAKVSGRTKSGLGIGVMNAITSQSSAVIENTLTGETREVETNPLVNYNIISFDQNLKNNSSIYFINLNTTRAGNFIDANVSSLGVNLVSKKSNYSLSGDIKVSQRDTNLLKNVFKTSENDGLSYRINLAKISGNFKYGLTSESKSRNFNPNDLGVNFTQNIRTHSINLQYNKYNPFWILNSSYNSLTFSLEQDYTTNELLKKKYDGNFFFIDPNFNAFFLSVSSQIGDGIDLFESRVPGQKFITPEFYYNGIGISTDYRKSFALDAEIGYGQGYFTDYVVNNYFEVNLEPIIRVNDKLTLRPSSNYSVFLNGAGFAGYFDNIPKYGVRDVKTLTNIIQAKYLFKNNLSLTLRIRHYWSYGIYDYFGDLNNEGYIIRDYSFNGNSDFNFNAFNSDLIFGWQFAPGSFINIVYKNALQLDEQNIQTSYFQNLNSVLSEGQRNTITMKVVYFFDTVSSYKKLIKNQ</sequence>
<feature type="domain" description="DUF5916" evidence="2">
    <location>
        <begin position="211"/>
        <end position="787"/>
    </location>
</feature>
<dbReference type="Pfam" id="PF19313">
    <property type="entry name" value="DUF5916"/>
    <property type="match status" value="1"/>
</dbReference>